<evidence type="ECO:0000256" key="2">
    <source>
        <dbReference type="ARBA" id="ARBA00022649"/>
    </source>
</evidence>
<dbReference type="InterPro" id="IPR035093">
    <property type="entry name" value="RelE/ParE_toxin_dom_sf"/>
</dbReference>
<sequence length="83" mass="9571">MTYKIRWEVTAFRAWRKFDAKTALMILHDVTDLSGNPFPAASTALVDSDGLRRLRVGNYRVICEVAEEVVTIWEVGHRSEIYK</sequence>
<name>A0A8J3QK16_9ACTN</name>
<evidence type="ECO:0000256" key="1">
    <source>
        <dbReference type="ARBA" id="ARBA00006226"/>
    </source>
</evidence>
<protein>
    <recommendedName>
        <fullName evidence="5">Type II toxin-antitoxin system RelE/ParE family toxin</fullName>
    </recommendedName>
</protein>
<dbReference type="Gene3D" id="3.30.2310.20">
    <property type="entry name" value="RelE-like"/>
    <property type="match status" value="1"/>
</dbReference>
<dbReference type="AlphaFoldDB" id="A0A8J3QK16"/>
<dbReference type="SUPFAM" id="SSF143011">
    <property type="entry name" value="RelE-like"/>
    <property type="match status" value="1"/>
</dbReference>
<dbReference type="InterPro" id="IPR007712">
    <property type="entry name" value="RelE/ParE_toxin"/>
</dbReference>
<keyword evidence="4" id="KW-1185">Reference proteome</keyword>
<evidence type="ECO:0008006" key="5">
    <source>
        <dbReference type="Google" id="ProtNLM"/>
    </source>
</evidence>
<keyword evidence="2" id="KW-1277">Toxin-antitoxin system</keyword>
<dbReference type="PANTHER" id="PTHR35601">
    <property type="entry name" value="TOXIN RELE"/>
    <property type="match status" value="1"/>
</dbReference>
<evidence type="ECO:0000313" key="3">
    <source>
        <dbReference type="EMBL" id="GIH10566.1"/>
    </source>
</evidence>
<comment type="similarity">
    <text evidence="1">Belongs to the RelE toxin family.</text>
</comment>
<gene>
    <name evidence="3" type="ORF">Rhe02_86330</name>
</gene>
<organism evidence="3 4">
    <name type="scientific">Rhizocola hellebori</name>
    <dbReference type="NCBI Taxonomy" id="1392758"/>
    <lineage>
        <taxon>Bacteria</taxon>
        <taxon>Bacillati</taxon>
        <taxon>Actinomycetota</taxon>
        <taxon>Actinomycetes</taxon>
        <taxon>Micromonosporales</taxon>
        <taxon>Micromonosporaceae</taxon>
        <taxon>Rhizocola</taxon>
    </lineage>
</organism>
<dbReference type="Proteomes" id="UP000612899">
    <property type="component" value="Unassembled WGS sequence"/>
</dbReference>
<accession>A0A8J3QK16</accession>
<reference evidence="3" key="1">
    <citation type="submission" date="2021-01" db="EMBL/GenBank/DDBJ databases">
        <title>Whole genome shotgun sequence of Rhizocola hellebori NBRC 109834.</title>
        <authorList>
            <person name="Komaki H."/>
            <person name="Tamura T."/>
        </authorList>
    </citation>
    <scope>NUCLEOTIDE SEQUENCE</scope>
    <source>
        <strain evidence="3">NBRC 109834</strain>
    </source>
</reference>
<evidence type="ECO:0000313" key="4">
    <source>
        <dbReference type="Proteomes" id="UP000612899"/>
    </source>
</evidence>
<dbReference type="RefSeq" id="WP_203914281.1">
    <property type="nucleotide sequence ID" value="NZ_BONY01000099.1"/>
</dbReference>
<proteinExistence type="inferred from homology"/>
<dbReference type="PANTHER" id="PTHR35601:SF1">
    <property type="entry name" value="TOXIN RELE"/>
    <property type="match status" value="1"/>
</dbReference>
<comment type="caution">
    <text evidence="3">The sequence shown here is derived from an EMBL/GenBank/DDBJ whole genome shotgun (WGS) entry which is preliminary data.</text>
</comment>
<dbReference type="Pfam" id="PF05016">
    <property type="entry name" value="ParE_toxin"/>
    <property type="match status" value="1"/>
</dbReference>
<dbReference type="EMBL" id="BONY01000099">
    <property type="protein sequence ID" value="GIH10566.1"/>
    <property type="molecule type" value="Genomic_DNA"/>
</dbReference>